<accession>A0A8C4WXS5</accession>
<evidence type="ECO:0000256" key="1">
    <source>
        <dbReference type="ARBA" id="ARBA00022737"/>
    </source>
</evidence>
<organism evidence="8 9">
    <name type="scientific">Eptatretus burgeri</name>
    <name type="common">Inshore hagfish</name>
    <dbReference type="NCBI Taxonomy" id="7764"/>
    <lineage>
        <taxon>Eukaryota</taxon>
        <taxon>Metazoa</taxon>
        <taxon>Chordata</taxon>
        <taxon>Craniata</taxon>
        <taxon>Vertebrata</taxon>
        <taxon>Cyclostomata</taxon>
        <taxon>Myxini</taxon>
        <taxon>Myxiniformes</taxon>
        <taxon>Myxinidae</taxon>
        <taxon>Eptatretinae</taxon>
        <taxon>Eptatretus</taxon>
    </lineage>
</organism>
<dbReference type="SUPFAM" id="SSF48452">
    <property type="entry name" value="TPR-like"/>
    <property type="match status" value="1"/>
</dbReference>
<keyword evidence="2 5" id="KW-0802">TPR repeat</keyword>
<protein>
    <recommendedName>
        <fullName evidence="4">RNA polymerase II-associated protein 3</fullName>
    </recommendedName>
</protein>
<dbReference type="Gene3D" id="1.25.40.10">
    <property type="entry name" value="Tetratricopeptide repeat domain"/>
    <property type="match status" value="1"/>
</dbReference>
<reference evidence="8" key="1">
    <citation type="submission" date="2025-08" db="UniProtKB">
        <authorList>
            <consortium name="Ensembl"/>
        </authorList>
    </citation>
    <scope>IDENTIFICATION</scope>
</reference>
<feature type="compositionally biased region" description="Acidic residues" evidence="6">
    <location>
        <begin position="119"/>
        <end position="139"/>
    </location>
</feature>
<evidence type="ECO:0000256" key="6">
    <source>
        <dbReference type="SAM" id="MobiDB-lite"/>
    </source>
</evidence>
<dbReference type="InterPro" id="IPR013105">
    <property type="entry name" value="TPR_2"/>
</dbReference>
<evidence type="ECO:0000256" key="2">
    <source>
        <dbReference type="ARBA" id="ARBA00022803"/>
    </source>
</evidence>
<dbReference type="PANTHER" id="PTHR46423:SF1">
    <property type="entry name" value="RNA POLYMERASE II-ASSOCIATED PROTEIN 3"/>
    <property type="match status" value="1"/>
</dbReference>
<feature type="domain" description="RNA-polymerase II-associated protein 3-like C-terminal" evidence="7">
    <location>
        <begin position="404"/>
        <end position="493"/>
    </location>
</feature>
<feature type="repeat" description="TPR" evidence="5">
    <location>
        <begin position="220"/>
        <end position="253"/>
    </location>
</feature>
<evidence type="ECO:0000259" key="7">
    <source>
        <dbReference type="Pfam" id="PF13877"/>
    </source>
</evidence>
<evidence type="ECO:0000313" key="8">
    <source>
        <dbReference type="Ensembl" id="ENSEBUP00000018617.1"/>
    </source>
</evidence>
<dbReference type="GeneTree" id="ENSGT00940000156749"/>
<feature type="repeat" description="TPR" evidence="5">
    <location>
        <begin position="152"/>
        <end position="185"/>
    </location>
</feature>
<dbReference type="AlphaFoldDB" id="A0A8C4WXS5"/>
<evidence type="ECO:0000313" key="9">
    <source>
        <dbReference type="Proteomes" id="UP000694388"/>
    </source>
</evidence>
<dbReference type="InterPro" id="IPR051966">
    <property type="entry name" value="RPAP3"/>
</dbReference>
<dbReference type="Proteomes" id="UP000694388">
    <property type="component" value="Unplaced"/>
</dbReference>
<feature type="region of interest" description="Disordered" evidence="6">
    <location>
        <begin position="44"/>
        <end position="83"/>
    </location>
</feature>
<proteinExistence type="inferred from homology"/>
<dbReference type="PANTHER" id="PTHR46423">
    <property type="entry name" value="RNA POLYMERASE II-ASSOCIATED PROTEIN 3"/>
    <property type="match status" value="1"/>
</dbReference>
<reference evidence="8" key="2">
    <citation type="submission" date="2025-09" db="UniProtKB">
        <authorList>
            <consortium name="Ensembl"/>
        </authorList>
    </citation>
    <scope>IDENTIFICATION</scope>
</reference>
<dbReference type="SMART" id="SM00028">
    <property type="entry name" value="TPR"/>
    <property type="match status" value="3"/>
</dbReference>
<dbReference type="OMA" id="NFTPDRP"/>
<evidence type="ECO:0000256" key="3">
    <source>
        <dbReference type="ARBA" id="ARBA00038275"/>
    </source>
</evidence>
<dbReference type="Ensembl" id="ENSEBUT00000019194.1">
    <property type="protein sequence ID" value="ENSEBUP00000018617.1"/>
    <property type="gene ID" value="ENSEBUG00000011618.1"/>
</dbReference>
<evidence type="ECO:0000256" key="4">
    <source>
        <dbReference type="ARBA" id="ARBA00040133"/>
    </source>
</evidence>
<dbReference type="InterPro" id="IPR019734">
    <property type="entry name" value="TPR_rpt"/>
</dbReference>
<evidence type="ECO:0000256" key="5">
    <source>
        <dbReference type="PROSITE-ProRule" id="PRU00339"/>
    </source>
</evidence>
<keyword evidence="1" id="KW-0677">Repeat</keyword>
<feature type="compositionally biased region" description="Basic and acidic residues" evidence="6">
    <location>
        <begin position="57"/>
        <end position="83"/>
    </location>
</feature>
<dbReference type="PROSITE" id="PS50005">
    <property type="entry name" value="TPR"/>
    <property type="match status" value="2"/>
</dbReference>
<sequence>MSAEIQALETQAAIRRNAEEVQDFLWDLQTWEDDMKRKDVELLRGNGVEATKLPPVRNKDFQQKRRKKQECTKDRKDGQKGKPRIKAYDYEAWDKFVDKALVELEEEEMSDSMSPEANTDVDEEDAAEHDGEEVQDGDEESRIEHERNKQQALLEKDKGNDYFKRCQYQAAIECYSRGMQADPENPLLPANRAMALLKLQRYVEAEVDCSTAILLDPLYPKAFARRGMAYSAQGRLQEACKDFEMVLKLEPGNKQALAELDKILKELGTRERGLSETDVMHPKTQAKDLSTLTGRAIRPISKPVHLRSQKPLRIIDVQEVEEDPQFSGKKFVGKYVSENELKPSEEYVHDTHKDFAIKPSVGALHQSGVVKNTGTQQRGGIGVGEAAMVKEATRLLNLTLPPTPLNAFQLETDLRKLRSRPDMSHRYLKQIEPTTLTKIFQNSLEPDVLYQILHIMEQSFIVHEEPALTFAFMQNLSEVSRFDMATMFMETKETCVANALLDHAASCPTVNTTKLMELRKKYRV</sequence>
<dbReference type="Pfam" id="PF07719">
    <property type="entry name" value="TPR_2"/>
    <property type="match status" value="1"/>
</dbReference>
<name>A0A8C4WXS5_EPTBU</name>
<feature type="region of interest" description="Disordered" evidence="6">
    <location>
        <begin position="105"/>
        <end position="154"/>
    </location>
</feature>
<feature type="compositionally biased region" description="Basic and acidic residues" evidence="6">
    <location>
        <begin position="140"/>
        <end position="154"/>
    </location>
</feature>
<comment type="similarity">
    <text evidence="3">Belongs to the RPAP3 family.</text>
</comment>
<dbReference type="Pfam" id="PF13877">
    <property type="entry name" value="RPAP3_C"/>
    <property type="match status" value="1"/>
</dbReference>
<keyword evidence="9" id="KW-1185">Reference proteome</keyword>
<dbReference type="InterPro" id="IPR011990">
    <property type="entry name" value="TPR-like_helical_dom_sf"/>
</dbReference>
<dbReference type="InterPro" id="IPR025986">
    <property type="entry name" value="RPAP3-like_C"/>
</dbReference>
<dbReference type="GO" id="GO:0101031">
    <property type="term" value="C:protein folding chaperone complex"/>
    <property type="evidence" value="ECO:0007669"/>
    <property type="project" value="TreeGrafter"/>
</dbReference>